<gene>
    <name evidence="2" type="ORF">SAMN02745746_02913</name>
</gene>
<dbReference type="PANTHER" id="PTHR12110:SF53">
    <property type="entry name" value="BLR5974 PROTEIN"/>
    <property type="match status" value="1"/>
</dbReference>
<dbReference type="InterPro" id="IPR036237">
    <property type="entry name" value="Xyl_isomerase-like_sf"/>
</dbReference>
<protein>
    <submittedName>
        <fullName evidence="2">Sugar phosphate isomerase/epimerase</fullName>
    </submittedName>
</protein>
<keyword evidence="3" id="KW-1185">Reference proteome</keyword>
<feature type="domain" description="Xylose isomerase-like TIM barrel" evidence="1">
    <location>
        <begin position="134"/>
        <end position="265"/>
    </location>
</feature>
<proteinExistence type="predicted"/>
<organism evidence="2 3">
    <name type="scientific">Pseudogulbenkiania subflava DSM 22618</name>
    <dbReference type="NCBI Taxonomy" id="1123014"/>
    <lineage>
        <taxon>Bacteria</taxon>
        <taxon>Pseudomonadati</taxon>
        <taxon>Pseudomonadota</taxon>
        <taxon>Betaproteobacteria</taxon>
        <taxon>Neisseriales</taxon>
        <taxon>Chromobacteriaceae</taxon>
        <taxon>Pseudogulbenkiania</taxon>
    </lineage>
</organism>
<reference evidence="3" key="1">
    <citation type="submission" date="2017-04" db="EMBL/GenBank/DDBJ databases">
        <authorList>
            <person name="Varghese N."/>
            <person name="Submissions S."/>
        </authorList>
    </citation>
    <scope>NUCLEOTIDE SEQUENCE [LARGE SCALE GENOMIC DNA]</scope>
    <source>
        <strain evidence="3">DSM 22618</strain>
    </source>
</reference>
<dbReference type="InterPro" id="IPR013022">
    <property type="entry name" value="Xyl_isomerase-like_TIM-brl"/>
</dbReference>
<dbReference type="SUPFAM" id="SSF51658">
    <property type="entry name" value="Xylose isomerase-like"/>
    <property type="match status" value="1"/>
</dbReference>
<dbReference type="STRING" id="1123014.SAMN02745746_02913"/>
<evidence type="ECO:0000313" key="3">
    <source>
        <dbReference type="Proteomes" id="UP000192920"/>
    </source>
</evidence>
<dbReference type="AlphaFoldDB" id="A0A1Y6C017"/>
<dbReference type="EMBL" id="FXAG01000017">
    <property type="protein sequence ID" value="SMF38634.1"/>
    <property type="molecule type" value="Genomic_DNA"/>
</dbReference>
<dbReference type="Proteomes" id="UP000192920">
    <property type="component" value="Unassembled WGS sequence"/>
</dbReference>
<dbReference type="Pfam" id="PF01261">
    <property type="entry name" value="AP_endonuc_2"/>
    <property type="match status" value="1"/>
</dbReference>
<dbReference type="InterPro" id="IPR050312">
    <property type="entry name" value="IolE/XylAMocC-like"/>
</dbReference>
<dbReference type="Gene3D" id="3.20.20.150">
    <property type="entry name" value="Divalent-metal-dependent TIM barrel enzymes"/>
    <property type="match status" value="1"/>
</dbReference>
<dbReference type="PANTHER" id="PTHR12110">
    <property type="entry name" value="HYDROXYPYRUVATE ISOMERASE"/>
    <property type="match status" value="1"/>
</dbReference>
<name>A0A1Y6C017_9NEIS</name>
<dbReference type="GO" id="GO:0016853">
    <property type="term" value="F:isomerase activity"/>
    <property type="evidence" value="ECO:0007669"/>
    <property type="project" value="UniProtKB-KW"/>
</dbReference>
<evidence type="ECO:0000313" key="2">
    <source>
        <dbReference type="EMBL" id="SMF38634.1"/>
    </source>
</evidence>
<evidence type="ECO:0000259" key="1">
    <source>
        <dbReference type="Pfam" id="PF01261"/>
    </source>
</evidence>
<dbReference type="RefSeq" id="WP_200811001.1">
    <property type="nucleotide sequence ID" value="NZ_FXAG01000017.1"/>
</dbReference>
<accession>A0A1Y6C017</accession>
<sequence>MHEYPIESSLESMSFMQCIQNRFSALLSHNAGAPEQWPVPELTPAIAAKLLERLDSLRLFGHAYPFLTSLTSGQHRLIDLLDFAWRHELDGVCIHLLDGEERSLSRMSDDELRTVADRARMLGLTIHLEISSTQKADVDHVVEIAHVMGVQNVRVYSRYEGRLSQVMDSIETDLRYLAQLAERYDLYFDFEQHEELKSGEIATLLRRISHPRLNALFDFGNMINAGEQPLQALHILAPHIRQVHMKGVRIVPEEQGFGHYGVLQGSDEDNLPSARMLFELLMLGKQAPQVIAFILEQENHYIAPAFRMVNEESDPYIPYREMSETPLPPGYAVEQMMANEERWAINQITYVRGVLQELRILAECILKTSAGLACHSC</sequence>
<keyword evidence="2" id="KW-0413">Isomerase</keyword>